<reference evidence="2" key="2">
    <citation type="submission" date="2020-06" db="EMBL/GenBank/DDBJ databases">
        <title>Helianthus annuus Genome sequencing and assembly Release 2.</title>
        <authorList>
            <person name="Gouzy J."/>
            <person name="Langlade N."/>
            <person name="Munos S."/>
        </authorList>
    </citation>
    <scope>NUCLEOTIDE SEQUENCE</scope>
    <source>
        <tissue evidence="2">Leaves</tissue>
    </source>
</reference>
<keyword evidence="1" id="KW-0472">Membrane</keyword>
<protein>
    <submittedName>
        <fullName evidence="2">Uncharacterized protein</fullName>
    </submittedName>
</protein>
<accession>A0A9K3HR06</accession>
<keyword evidence="1" id="KW-0812">Transmembrane</keyword>
<proteinExistence type="predicted"/>
<name>A0A9K3HR06_HELAN</name>
<dbReference type="EMBL" id="MNCJ02000326">
    <property type="protein sequence ID" value="KAF5782936.1"/>
    <property type="molecule type" value="Genomic_DNA"/>
</dbReference>
<evidence type="ECO:0000313" key="3">
    <source>
        <dbReference type="Proteomes" id="UP000215914"/>
    </source>
</evidence>
<evidence type="ECO:0000256" key="1">
    <source>
        <dbReference type="SAM" id="Phobius"/>
    </source>
</evidence>
<gene>
    <name evidence="2" type="ORF">HanXRQr2_Chr11g0502121</name>
</gene>
<dbReference type="Proteomes" id="UP000215914">
    <property type="component" value="Unassembled WGS sequence"/>
</dbReference>
<organism evidence="2 3">
    <name type="scientific">Helianthus annuus</name>
    <name type="common">Common sunflower</name>
    <dbReference type="NCBI Taxonomy" id="4232"/>
    <lineage>
        <taxon>Eukaryota</taxon>
        <taxon>Viridiplantae</taxon>
        <taxon>Streptophyta</taxon>
        <taxon>Embryophyta</taxon>
        <taxon>Tracheophyta</taxon>
        <taxon>Spermatophyta</taxon>
        <taxon>Magnoliopsida</taxon>
        <taxon>eudicotyledons</taxon>
        <taxon>Gunneridae</taxon>
        <taxon>Pentapetalae</taxon>
        <taxon>asterids</taxon>
        <taxon>campanulids</taxon>
        <taxon>Asterales</taxon>
        <taxon>Asteraceae</taxon>
        <taxon>Asteroideae</taxon>
        <taxon>Heliantheae alliance</taxon>
        <taxon>Heliantheae</taxon>
        <taxon>Helianthus</taxon>
    </lineage>
</organism>
<dbReference type="AlphaFoldDB" id="A0A9K3HR06"/>
<feature type="transmembrane region" description="Helical" evidence="1">
    <location>
        <begin position="27"/>
        <end position="45"/>
    </location>
</feature>
<evidence type="ECO:0000313" key="2">
    <source>
        <dbReference type="EMBL" id="KAF5782936.1"/>
    </source>
</evidence>
<dbReference type="Gramene" id="mRNA:HanXRQr2_Chr11g0502121">
    <property type="protein sequence ID" value="CDS:HanXRQr2_Chr11g0502121.1"/>
    <property type="gene ID" value="HanXRQr2_Chr11g0502121"/>
</dbReference>
<comment type="caution">
    <text evidence="2">The sequence shown here is derived from an EMBL/GenBank/DDBJ whole genome shotgun (WGS) entry which is preliminary data.</text>
</comment>
<sequence length="76" mass="8202">MVAGTSFLFDRTATRHHPYAVDALSPALFSLPAAPISLCLACLVADRTREERGWRVVGCRGGGGENSTPERRLFGI</sequence>
<keyword evidence="1" id="KW-1133">Transmembrane helix</keyword>
<keyword evidence="3" id="KW-1185">Reference proteome</keyword>
<reference evidence="2" key="1">
    <citation type="journal article" date="2017" name="Nature">
        <title>The sunflower genome provides insights into oil metabolism, flowering and Asterid evolution.</title>
        <authorList>
            <person name="Badouin H."/>
            <person name="Gouzy J."/>
            <person name="Grassa C.J."/>
            <person name="Murat F."/>
            <person name="Staton S.E."/>
            <person name="Cottret L."/>
            <person name="Lelandais-Briere C."/>
            <person name="Owens G.L."/>
            <person name="Carrere S."/>
            <person name="Mayjonade B."/>
            <person name="Legrand L."/>
            <person name="Gill N."/>
            <person name="Kane N.C."/>
            <person name="Bowers J.E."/>
            <person name="Hubner S."/>
            <person name="Bellec A."/>
            <person name="Berard A."/>
            <person name="Berges H."/>
            <person name="Blanchet N."/>
            <person name="Boniface M.C."/>
            <person name="Brunel D."/>
            <person name="Catrice O."/>
            <person name="Chaidir N."/>
            <person name="Claudel C."/>
            <person name="Donnadieu C."/>
            <person name="Faraut T."/>
            <person name="Fievet G."/>
            <person name="Helmstetter N."/>
            <person name="King M."/>
            <person name="Knapp S.J."/>
            <person name="Lai Z."/>
            <person name="Le Paslier M.C."/>
            <person name="Lippi Y."/>
            <person name="Lorenzon L."/>
            <person name="Mandel J.R."/>
            <person name="Marage G."/>
            <person name="Marchand G."/>
            <person name="Marquand E."/>
            <person name="Bret-Mestries E."/>
            <person name="Morien E."/>
            <person name="Nambeesan S."/>
            <person name="Nguyen T."/>
            <person name="Pegot-Espagnet P."/>
            <person name="Pouilly N."/>
            <person name="Raftis F."/>
            <person name="Sallet E."/>
            <person name="Schiex T."/>
            <person name="Thomas J."/>
            <person name="Vandecasteele C."/>
            <person name="Vares D."/>
            <person name="Vear F."/>
            <person name="Vautrin S."/>
            <person name="Crespi M."/>
            <person name="Mangin B."/>
            <person name="Burke J.M."/>
            <person name="Salse J."/>
            <person name="Munos S."/>
            <person name="Vincourt P."/>
            <person name="Rieseberg L.H."/>
            <person name="Langlade N.B."/>
        </authorList>
    </citation>
    <scope>NUCLEOTIDE SEQUENCE</scope>
    <source>
        <tissue evidence="2">Leaves</tissue>
    </source>
</reference>